<dbReference type="AlphaFoldDB" id="A0A8S9TZT1"/>
<protein>
    <submittedName>
        <fullName evidence="1">Uncharacterized protein</fullName>
    </submittedName>
</protein>
<reference evidence="1" key="1">
    <citation type="submission" date="2020-03" db="EMBL/GenBank/DDBJ databases">
        <title>Hybrid Assembly of Korean Phytophthora infestans isolates.</title>
        <authorList>
            <person name="Prokchorchik M."/>
            <person name="Lee Y."/>
            <person name="Seo J."/>
            <person name="Cho J.-H."/>
            <person name="Park Y.-E."/>
            <person name="Jang D.-C."/>
            <person name="Im J.-S."/>
            <person name="Choi J.-G."/>
            <person name="Park H.-J."/>
            <person name="Lee G.-B."/>
            <person name="Lee Y.-G."/>
            <person name="Hong S.-Y."/>
            <person name="Cho K."/>
            <person name="Sohn K.H."/>
        </authorList>
    </citation>
    <scope>NUCLEOTIDE SEQUENCE</scope>
    <source>
        <strain evidence="1">KR_2_A2</strain>
    </source>
</reference>
<accession>A0A8S9TZT1</accession>
<evidence type="ECO:0000313" key="2">
    <source>
        <dbReference type="Proteomes" id="UP000704712"/>
    </source>
</evidence>
<dbReference type="Proteomes" id="UP000704712">
    <property type="component" value="Unassembled WGS sequence"/>
</dbReference>
<organism evidence="1 2">
    <name type="scientific">Phytophthora infestans</name>
    <name type="common">Potato late blight agent</name>
    <name type="synonym">Botrytis infestans</name>
    <dbReference type="NCBI Taxonomy" id="4787"/>
    <lineage>
        <taxon>Eukaryota</taxon>
        <taxon>Sar</taxon>
        <taxon>Stramenopiles</taxon>
        <taxon>Oomycota</taxon>
        <taxon>Peronosporomycetes</taxon>
        <taxon>Peronosporales</taxon>
        <taxon>Peronosporaceae</taxon>
        <taxon>Phytophthora</taxon>
    </lineage>
</organism>
<comment type="caution">
    <text evidence="1">The sequence shown here is derived from an EMBL/GenBank/DDBJ whole genome shotgun (WGS) entry which is preliminary data.</text>
</comment>
<dbReference type="EMBL" id="JAACNO010002552">
    <property type="protein sequence ID" value="KAF4132379.1"/>
    <property type="molecule type" value="Genomic_DNA"/>
</dbReference>
<sequence length="744" mass="84344">MEEDRWDFLLPWCHRVSHRLRYVKGALEDAPGQRFRGIEVELPSFQPWSDEEEEVEDNGKSPCQDLREALGLLAAVAHVDNAAYKKMLVENGKLTVGKQEEQLEGEVMPRFQLALVDNGIDGDGELLKGIIEFCGTEQYSAQSAEYKRTLVKIAARGGMKLCTGSTEIEIPVSVQLGPWLTTSSQEMIAYLRKVQETIRTIRSQWRQYVDRDPPRLSAGIHHATDGIRLSGLALREELGYQFTATENLEKARQTVGKLMFGLFGGVKKTVEFDSNFDFEATSMTGPLAAEYGYSHQLAIASVHFDCEAMQNWVFERMCSAVAVSQTTKYLSLGLELDDGDSDGDDHDDGDWALCRWRWQWILFACFSERSRLHSRLKGLTLHNAVVTNEVVKAMAAVLASDAPEEGLLGYPSHSNDALIDICIRAESTIKLLSMRREEVLNTSHSFKLEREISGVRLLSEIDASGWINVLIPGFGRCQVQHKSLIYRELTLPPNGLAGVTSLTIEFNRDPDPEALQGMLLLVGASLTHLTLKLESFNTSELEGIVASCPNLIELAVYTHTIEMRFCLRDTNHRDLTLDSSSHLWFSWDIIGIAEALCDCENPLAKCTRRMRVRLDQNVFNRPYNECYAALAKMLEVNRTLEYLDVVAQRPHFLRHSNKFKARHFEALPVMLSALSMKCRAAFLSVMGTRRSERRDTKKRRQLPLPMLNQHVLVGIFEYAAPHVTRRVYCREYDFFETGRYFVLI</sequence>
<proteinExistence type="predicted"/>
<evidence type="ECO:0000313" key="1">
    <source>
        <dbReference type="EMBL" id="KAF4132379.1"/>
    </source>
</evidence>
<name>A0A8S9TZT1_PHYIN</name>
<gene>
    <name evidence="1" type="ORF">GN958_ATG18496</name>
</gene>